<evidence type="ECO:0000259" key="5">
    <source>
        <dbReference type="SMART" id="SM00062"/>
    </source>
</evidence>
<dbReference type="STRING" id="1220495.SAMN05216288_1558"/>
<feature type="domain" description="Solute-binding protein family 3/N-terminal" evidence="5">
    <location>
        <begin position="26"/>
        <end position="250"/>
    </location>
</feature>
<keyword evidence="2 4" id="KW-0732">Signal</keyword>
<evidence type="ECO:0000256" key="2">
    <source>
        <dbReference type="ARBA" id="ARBA00022729"/>
    </source>
</evidence>
<evidence type="ECO:0000256" key="3">
    <source>
        <dbReference type="SAM" id="MobiDB-lite"/>
    </source>
</evidence>
<comment type="similarity">
    <text evidence="1">Belongs to the bacterial solute-binding protein 3 family.</text>
</comment>
<organism evidence="6 7">
    <name type="scientific">Phytopseudomonas punonensis</name>
    <dbReference type="NCBI Taxonomy" id="1220495"/>
    <lineage>
        <taxon>Bacteria</taxon>
        <taxon>Pseudomonadati</taxon>
        <taxon>Pseudomonadota</taxon>
        <taxon>Gammaproteobacteria</taxon>
        <taxon>Pseudomonadales</taxon>
        <taxon>Pseudomonadaceae</taxon>
        <taxon>Phytopseudomonas</taxon>
    </lineage>
</organism>
<proteinExistence type="inferred from homology"/>
<accession>A0A1M6ZD95</accession>
<keyword evidence="7" id="KW-1185">Reference proteome</keyword>
<dbReference type="Gene3D" id="3.40.190.10">
    <property type="entry name" value="Periplasmic binding protein-like II"/>
    <property type="match status" value="2"/>
</dbReference>
<dbReference type="SMART" id="SM00062">
    <property type="entry name" value="PBPb"/>
    <property type="match status" value="1"/>
</dbReference>
<gene>
    <name evidence="6" type="ORF">SAMN05216288_1558</name>
</gene>
<dbReference type="InterPro" id="IPR001638">
    <property type="entry name" value="Solute-binding_3/MltF_N"/>
</dbReference>
<dbReference type="SUPFAM" id="SSF53850">
    <property type="entry name" value="Periplasmic binding protein-like II"/>
    <property type="match status" value="1"/>
</dbReference>
<dbReference type="EMBL" id="FRBQ01000001">
    <property type="protein sequence ID" value="SHL28461.1"/>
    <property type="molecule type" value="Genomic_DNA"/>
</dbReference>
<dbReference type="RefSeq" id="WP_073262908.1">
    <property type="nucleotide sequence ID" value="NZ_FRBQ01000001.1"/>
</dbReference>
<evidence type="ECO:0000313" key="7">
    <source>
        <dbReference type="Proteomes" id="UP000184305"/>
    </source>
</evidence>
<evidence type="ECO:0000313" key="6">
    <source>
        <dbReference type="EMBL" id="SHL28461.1"/>
    </source>
</evidence>
<feature type="region of interest" description="Disordered" evidence="3">
    <location>
        <begin position="258"/>
        <end position="284"/>
    </location>
</feature>
<dbReference type="PANTHER" id="PTHR35936:SF6">
    <property type="entry name" value="AMINO ACID ABC TRANSPORTER SUBSTRATE-BINDING PAAT FAMILY PROTEIN"/>
    <property type="match status" value="1"/>
</dbReference>
<feature type="chain" id="PRO_5013178345" evidence="4">
    <location>
        <begin position="22"/>
        <end position="284"/>
    </location>
</feature>
<dbReference type="AlphaFoldDB" id="A0A1M6ZD95"/>
<feature type="signal peptide" evidence="4">
    <location>
        <begin position="1"/>
        <end position="21"/>
    </location>
</feature>
<evidence type="ECO:0000256" key="4">
    <source>
        <dbReference type="SAM" id="SignalP"/>
    </source>
</evidence>
<dbReference type="Pfam" id="PF00497">
    <property type="entry name" value="SBP_bac_3"/>
    <property type="match status" value="1"/>
</dbReference>
<dbReference type="PANTHER" id="PTHR35936">
    <property type="entry name" value="MEMBRANE-BOUND LYTIC MUREIN TRANSGLYCOSYLASE F"/>
    <property type="match status" value="1"/>
</dbReference>
<protein>
    <submittedName>
        <fullName evidence="6">Amino acid ABC transporter substrate-binding protein, PAAT family</fullName>
    </submittedName>
</protein>
<dbReference type="OrthoDB" id="245568at2"/>
<evidence type="ECO:0000256" key="1">
    <source>
        <dbReference type="ARBA" id="ARBA00010333"/>
    </source>
</evidence>
<name>A0A1M6ZD95_9GAMM</name>
<reference evidence="7" key="1">
    <citation type="submission" date="2016-11" db="EMBL/GenBank/DDBJ databases">
        <authorList>
            <person name="Varghese N."/>
            <person name="Submissions S."/>
        </authorList>
    </citation>
    <scope>NUCLEOTIDE SEQUENCE [LARGE SCALE GENOMIC DNA]</scope>
    <source>
        <strain evidence="7">CECT 8089</strain>
    </source>
</reference>
<dbReference type="Proteomes" id="UP000184305">
    <property type="component" value="Unassembled WGS sequence"/>
</dbReference>
<sequence length="284" mass="31705">MRHSTTASLCLALLLATSALALGQEVLRIGAEDDWYPYTAYRDGKIQGMSVDIVEAAFAASGIPIELVPYPYSRCMQMTQEGRLAACFNTAPDQRVDEAFLIPQEPLFSDDILLWARRSDAPQASSPQSLAGRKVAVTIGYEYGARLDNDPQVIRVPVRRDLSGFLMLQHERVDFVAAYRGTAQALFREKPELQGQFVPLEILDSPTLYLSFSRKLPGADTVMTRFEQGIRKLRKDGRYQAILDRWQHAPAKCHPLDYTSPAGKIRNPRPTPCTTTIGRSHHGL</sequence>